<organism evidence="2 3">
    <name type="scientific">Rothia aeria F0474</name>
    <dbReference type="NCBI Taxonomy" id="1125724"/>
    <lineage>
        <taxon>Bacteria</taxon>
        <taxon>Bacillati</taxon>
        <taxon>Actinomycetota</taxon>
        <taxon>Actinomycetes</taxon>
        <taxon>Micrococcales</taxon>
        <taxon>Micrococcaceae</taxon>
        <taxon>Rothia</taxon>
    </lineage>
</organism>
<evidence type="ECO:0000313" key="2">
    <source>
        <dbReference type="EMBL" id="EID50559.1"/>
    </source>
</evidence>
<accession>I0URQ6</accession>
<sequence>MNNIVGSKGSGSSPRMRGTLLSAAGNPVGEGLIPTYAGNTW</sequence>
<dbReference type="Proteomes" id="UP000004863">
    <property type="component" value="Unassembled WGS sequence"/>
</dbReference>
<evidence type="ECO:0000256" key="1">
    <source>
        <dbReference type="SAM" id="MobiDB-lite"/>
    </source>
</evidence>
<name>I0URQ6_9MICC</name>
<dbReference type="AntiFam" id="ANF00006">
    <property type="entry name" value="Translation of CRISPR region"/>
</dbReference>
<comment type="caution">
    <text evidence="2">The sequence shown here is derived from an EMBL/GenBank/DDBJ whole genome shotgun (WGS) entry which is preliminary data.</text>
</comment>
<dbReference type="EMBL" id="AJJQ01000037">
    <property type="protein sequence ID" value="EID50559.1"/>
    <property type="molecule type" value="Genomic_DNA"/>
</dbReference>
<dbReference type="AlphaFoldDB" id="I0URQ6"/>
<dbReference type="PATRIC" id="fig|1125724.3.peg.1676"/>
<reference evidence="2" key="1">
    <citation type="submission" date="2012-03" db="EMBL/GenBank/DDBJ databases">
        <authorList>
            <person name="Durkin A.S."/>
            <person name="McCorrison J."/>
            <person name="Torralba M."/>
            <person name="Gillis M."/>
            <person name="Methe B."/>
            <person name="Sutton G."/>
            <person name="Nelson K.E."/>
        </authorList>
    </citation>
    <scope>NUCLEOTIDE SEQUENCE [LARGE SCALE GENOMIC DNA]</scope>
    <source>
        <strain evidence="2">F0474</strain>
    </source>
</reference>
<feature type="compositionally biased region" description="Polar residues" evidence="1">
    <location>
        <begin position="1"/>
        <end position="13"/>
    </location>
</feature>
<proteinExistence type="predicted"/>
<protein>
    <submittedName>
        <fullName evidence="2">Uncharacterized protein</fullName>
    </submittedName>
</protein>
<keyword evidence="3" id="KW-1185">Reference proteome</keyword>
<feature type="region of interest" description="Disordered" evidence="1">
    <location>
        <begin position="1"/>
        <end position="24"/>
    </location>
</feature>
<dbReference type="AntiFam" id="ANF00057">
    <property type="entry name" value="Translation of E. coli type CRISPR repeat"/>
</dbReference>
<gene>
    <name evidence="2" type="ORF">HMPREF1324_1150</name>
</gene>
<evidence type="ECO:0000313" key="3">
    <source>
        <dbReference type="Proteomes" id="UP000004863"/>
    </source>
</evidence>